<organism evidence="2 3">
    <name type="scientific">Coffea canephora</name>
    <name type="common">Robusta coffee</name>
    <dbReference type="NCBI Taxonomy" id="49390"/>
    <lineage>
        <taxon>Eukaryota</taxon>
        <taxon>Viridiplantae</taxon>
        <taxon>Streptophyta</taxon>
        <taxon>Embryophyta</taxon>
        <taxon>Tracheophyta</taxon>
        <taxon>Spermatophyta</taxon>
        <taxon>Magnoliopsida</taxon>
        <taxon>eudicotyledons</taxon>
        <taxon>Gunneridae</taxon>
        <taxon>Pentapetalae</taxon>
        <taxon>asterids</taxon>
        <taxon>lamiids</taxon>
        <taxon>Gentianales</taxon>
        <taxon>Rubiaceae</taxon>
        <taxon>Ixoroideae</taxon>
        <taxon>Gardenieae complex</taxon>
        <taxon>Bertiereae - Coffeeae clade</taxon>
        <taxon>Coffeeae</taxon>
        <taxon>Coffea</taxon>
    </lineage>
</organism>
<feature type="region of interest" description="Disordered" evidence="1">
    <location>
        <begin position="27"/>
        <end position="51"/>
    </location>
</feature>
<dbReference type="OMA" id="ICDVNHL"/>
<dbReference type="FunCoup" id="A0A068U0F9">
    <property type="interactions" value="824"/>
</dbReference>
<reference evidence="3" key="1">
    <citation type="journal article" date="2014" name="Science">
        <title>The coffee genome provides insight into the convergent evolution of caffeine biosynthesis.</title>
        <authorList>
            <person name="Denoeud F."/>
            <person name="Carretero-Paulet L."/>
            <person name="Dereeper A."/>
            <person name="Droc G."/>
            <person name="Guyot R."/>
            <person name="Pietrella M."/>
            <person name="Zheng C."/>
            <person name="Alberti A."/>
            <person name="Anthony F."/>
            <person name="Aprea G."/>
            <person name="Aury J.M."/>
            <person name="Bento P."/>
            <person name="Bernard M."/>
            <person name="Bocs S."/>
            <person name="Campa C."/>
            <person name="Cenci A."/>
            <person name="Combes M.C."/>
            <person name="Crouzillat D."/>
            <person name="Da Silva C."/>
            <person name="Daddiego L."/>
            <person name="De Bellis F."/>
            <person name="Dussert S."/>
            <person name="Garsmeur O."/>
            <person name="Gayraud T."/>
            <person name="Guignon V."/>
            <person name="Jahn K."/>
            <person name="Jamilloux V."/>
            <person name="Joet T."/>
            <person name="Labadie K."/>
            <person name="Lan T."/>
            <person name="Leclercq J."/>
            <person name="Lepelley M."/>
            <person name="Leroy T."/>
            <person name="Li L.T."/>
            <person name="Librado P."/>
            <person name="Lopez L."/>
            <person name="Munoz A."/>
            <person name="Noel B."/>
            <person name="Pallavicini A."/>
            <person name="Perrotta G."/>
            <person name="Poncet V."/>
            <person name="Pot D."/>
            <person name="Priyono X."/>
            <person name="Rigoreau M."/>
            <person name="Rouard M."/>
            <person name="Rozas J."/>
            <person name="Tranchant-Dubreuil C."/>
            <person name="VanBuren R."/>
            <person name="Zhang Q."/>
            <person name="Andrade A.C."/>
            <person name="Argout X."/>
            <person name="Bertrand B."/>
            <person name="de Kochko A."/>
            <person name="Graziosi G."/>
            <person name="Henry R.J."/>
            <person name="Jayarama X."/>
            <person name="Ming R."/>
            <person name="Nagai C."/>
            <person name="Rounsley S."/>
            <person name="Sankoff D."/>
            <person name="Giuliano G."/>
            <person name="Albert V.A."/>
            <person name="Wincker P."/>
            <person name="Lashermes P."/>
        </authorList>
    </citation>
    <scope>NUCLEOTIDE SEQUENCE [LARGE SCALE GENOMIC DNA]</scope>
    <source>
        <strain evidence="3">cv. DH200-94</strain>
    </source>
</reference>
<feature type="region of interest" description="Disordered" evidence="1">
    <location>
        <begin position="166"/>
        <end position="197"/>
    </location>
</feature>
<dbReference type="STRING" id="49390.A0A068U0F9"/>
<dbReference type="OrthoDB" id="1910495at2759"/>
<evidence type="ECO:0000256" key="1">
    <source>
        <dbReference type="SAM" id="MobiDB-lite"/>
    </source>
</evidence>
<feature type="compositionally biased region" description="Polar residues" evidence="1">
    <location>
        <begin position="32"/>
        <end position="51"/>
    </location>
</feature>
<name>A0A068U0F9_COFCA</name>
<proteinExistence type="predicted"/>
<dbReference type="PhylomeDB" id="A0A068U0F9"/>
<dbReference type="EMBL" id="HG739091">
    <property type="protein sequence ID" value="CDP01782.1"/>
    <property type="molecule type" value="Genomic_DNA"/>
</dbReference>
<gene>
    <name evidence="2" type="ORF">GSCOC_T00036941001</name>
</gene>
<keyword evidence="3" id="KW-1185">Reference proteome</keyword>
<dbReference type="PANTHER" id="PTHR35477:SF1">
    <property type="entry name" value="OS06G0728500 PROTEIN"/>
    <property type="match status" value="1"/>
</dbReference>
<dbReference type="Proteomes" id="UP000295252">
    <property type="component" value="Chromosome IX"/>
</dbReference>
<evidence type="ECO:0000313" key="3">
    <source>
        <dbReference type="Proteomes" id="UP000295252"/>
    </source>
</evidence>
<dbReference type="InParanoid" id="A0A068U0F9"/>
<dbReference type="PANTHER" id="PTHR35477">
    <property type="entry name" value="OS06G0728500 PROTEIN"/>
    <property type="match status" value="1"/>
</dbReference>
<evidence type="ECO:0000313" key="2">
    <source>
        <dbReference type="EMBL" id="CDP01782.1"/>
    </source>
</evidence>
<sequence length="380" mass="41179">MEANTCDINHLDADVLLPPRKRLLAGLKRQNSDVNPQTPTSASNGGSEFDSRVNNLMKSHLSNPNLSNEEIVEASRLAAVEAAKAAQAARATAEEKAAKAAKAVAAAKSALELVATVSEEIDNGEKYLKKNKMKKHVQVQTLYNKPRGSQGWKTDEELARKLHRAINSSPRILKNTSTSDSKSHKHKKLKRSSSFEKTAVSNGGTVLHVNQALASNGNGIAGGMDHDGSVQDGYRAKVDLNIPNFNKADGQKMESREMLKHSKPDLLIMENGEPDAVQSSMKVGVDDDSGLGKRKGKIKQKKLPLSICSIRDLENPKEDLKSKSSSTTDNNRAKVIGNSKSIFSVGPSSEGVMPVERTSMWKCQAFKAPACVKQNKVMQS</sequence>
<dbReference type="Gramene" id="CDP01782">
    <property type="protein sequence ID" value="CDP01782"/>
    <property type="gene ID" value="GSCOC_T00036941001"/>
</dbReference>
<protein>
    <submittedName>
        <fullName evidence="2">Uncharacterized protein</fullName>
    </submittedName>
</protein>
<accession>A0A068U0F9</accession>
<dbReference type="AlphaFoldDB" id="A0A068U0F9"/>